<gene>
    <name evidence="9" type="ORF">FHR82_001399</name>
</gene>
<feature type="transmembrane region" description="Helical" evidence="8">
    <location>
        <begin position="209"/>
        <end position="228"/>
    </location>
</feature>
<protein>
    <recommendedName>
        <fullName evidence="8">Probable membrane transporter protein</fullName>
    </recommendedName>
</protein>
<feature type="transmembrane region" description="Helical" evidence="8">
    <location>
        <begin position="178"/>
        <end position="197"/>
    </location>
</feature>
<feature type="transmembrane region" description="Helical" evidence="8">
    <location>
        <begin position="62"/>
        <end position="81"/>
    </location>
</feature>
<dbReference type="InterPro" id="IPR002781">
    <property type="entry name" value="TM_pro_TauE-like"/>
</dbReference>
<dbReference type="AlphaFoldDB" id="A0A7W7Q1F3"/>
<dbReference type="Proteomes" id="UP000520767">
    <property type="component" value="Unassembled WGS sequence"/>
</dbReference>
<dbReference type="EMBL" id="JACHJQ010000002">
    <property type="protein sequence ID" value="MBB4905182.1"/>
    <property type="molecule type" value="Genomic_DNA"/>
</dbReference>
<keyword evidence="5 8" id="KW-0812">Transmembrane</keyword>
<reference evidence="9 10" key="1">
    <citation type="submission" date="2020-08" db="EMBL/GenBank/DDBJ databases">
        <title>Genomic Encyclopedia of Type Strains, Phase III (KMG-III): the genomes of soil and plant-associated and newly described type strains.</title>
        <authorList>
            <person name="Whitman W."/>
        </authorList>
    </citation>
    <scope>NUCLEOTIDE SEQUENCE [LARGE SCALE GENOMIC DNA]</scope>
    <source>
        <strain evidence="9 10">CECT 8960</strain>
    </source>
</reference>
<name>A0A7W7Q1F3_9PSEU</name>
<keyword evidence="6 8" id="KW-1133">Transmembrane helix</keyword>
<organism evidence="9 10">
    <name type="scientific">Actinophytocola algeriensis</name>
    <dbReference type="NCBI Taxonomy" id="1768010"/>
    <lineage>
        <taxon>Bacteria</taxon>
        <taxon>Bacillati</taxon>
        <taxon>Actinomycetota</taxon>
        <taxon>Actinomycetes</taxon>
        <taxon>Pseudonocardiales</taxon>
        <taxon>Pseudonocardiaceae</taxon>
    </lineage>
</organism>
<dbReference type="Pfam" id="PF01925">
    <property type="entry name" value="TauE"/>
    <property type="match status" value="1"/>
</dbReference>
<feature type="transmembrane region" description="Helical" evidence="8">
    <location>
        <begin position="87"/>
        <end position="106"/>
    </location>
</feature>
<evidence type="ECO:0000256" key="8">
    <source>
        <dbReference type="RuleBase" id="RU363041"/>
    </source>
</evidence>
<dbReference type="PANTHER" id="PTHR30269:SF37">
    <property type="entry name" value="MEMBRANE TRANSPORTER PROTEIN"/>
    <property type="match status" value="1"/>
</dbReference>
<keyword evidence="10" id="KW-1185">Reference proteome</keyword>
<sequence length="231" mass="23484">MVVLIGALLQVAIGFGLGLIAAPVLAIVEPSLVPVVNLVLAVGITSAVLVQDGAHLDLRGTGWALVGRVPGTLAGAALVVFLPAEPLAYLVVAMVVFGVVATVWGFRPRPTRKAVVVAGAMSGMMGTATSIGGPPMAMVWAQFAGPRLRSTMGAFFLVGSALSLAALTISGSVDLHNLRYALFLAPAAAVGVLLARPIGKRLDVRRTRLAAMALALAGATILLVQQLLPGS</sequence>
<comment type="subcellular location">
    <subcellularLocation>
        <location evidence="1 8">Cell membrane</location>
        <topology evidence="1 8">Multi-pass membrane protein</topology>
    </subcellularLocation>
</comment>
<evidence type="ECO:0000256" key="1">
    <source>
        <dbReference type="ARBA" id="ARBA00004651"/>
    </source>
</evidence>
<evidence type="ECO:0000313" key="9">
    <source>
        <dbReference type="EMBL" id="MBB4905182.1"/>
    </source>
</evidence>
<proteinExistence type="inferred from homology"/>
<comment type="similarity">
    <text evidence="2 8">Belongs to the 4-toluene sulfonate uptake permease (TSUP) (TC 2.A.102) family.</text>
</comment>
<keyword evidence="4 8" id="KW-1003">Cell membrane</keyword>
<feature type="transmembrane region" description="Helical" evidence="8">
    <location>
        <begin position="31"/>
        <end position="50"/>
    </location>
</feature>
<dbReference type="PANTHER" id="PTHR30269">
    <property type="entry name" value="TRANSMEMBRANE PROTEIN YFCA"/>
    <property type="match status" value="1"/>
</dbReference>
<keyword evidence="7 8" id="KW-0472">Membrane</keyword>
<keyword evidence="3" id="KW-0813">Transport</keyword>
<evidence type="ECO:0000256" key="4">
    <source>
        <dbReference type="ARBA" id="ARBA00022475"/>
    </source>
</evidence>
<comment type="caution">
    <text evidence="9">The sequence shown here is derived from an EMBL/GenBank/DDBJ whole genome shotgun (WGS) entry which is preliminary data.</text>
</comment>
<evidence type="ECO:0000256" key="7">
    <source>
        <dbReference type="ARBA" id="ARBA00023136"/>
    </source>
</evidence>
<feature type="transmembrane region" description="Helical" evidence="8">
    <location>
        <begin position="152"/>
        <end position="172"/>
    </location>
</feature>
<evidence type="ECO:0000256" key="5">
    <source>
        <dbReference type="ARBA" id="ARBA00022692"/>
    </source>
</evidence>
<evidence type="ECO:0000256" key="3">
    <source>
        <dbReference type="ARBA" id="ARBA00022448"/>
    </source>
</evidence>
<evidence type="ECO:0000256" key="2">
    <source>
        <dbReference type="ARBA" id="ARBA00009142"/>
    </source>
</evidence>
<accession>A0A7W7Q1F3</accession>
<dbReference type="RefSeq" id="WP_221463538.1">
    <property type="nucleotide sequence ID" value="NZ_JACHJQ010000002.1"/>
</dbReference>
<dbReference type="InterPro" id="IPR052017">
    <property type="entry name" value="TSUP"/>
</dbReference>
<evidence type="ECO:0000256" key="6">
    <source>
        <dbReference type="ARBA" id="ARBA00022989"/>
    </source>
</evidence>
<evidence type="ECO:0000313" key="10">
    <source>
        <dbReference type="Proteomes" id="UP000520767"/>
    </source>
</evidence>
<dbReference type="GO" id="GO:0005886">
    <property type="term" value="C:plasma membrane"/>
    <property type="evidence" value="ECO:0007669"/>
    <property type="project" value="UniProtKB-SubCell"/>
</dbReference>